<dbReference type="Pfam" id="PF06912">
    <property type="entry name" value="DUF1275"/>
    <property type="match status" value="1"/>
</dbReference>
<feature type="transmembrane region" description="Helical" evidence="1">
    <location>
        <begin position="17"/>
        <end position="38"/>
    </location>
</feature>
<evidence type="ECO:0000313" key="3">
    <source>
        <dbReference type="Proteomes" id="UP000315389"/>
    </source>
</evidence>
<feature type="transmembrane region" description="Helical" evidence="1">
    <location>
        <begin position="50"/>
        <end position="81"/>
    </location>
</feature>
<sequence>MTAGTALHRLGHSRLNVLAALLLTFTTGMIDAIGYLGLDRVFTANMTGNVVILAIGVAGGAALPVAGPLVAFAGFFLGAALSGRAHRGAGSGWTSTTTRTLLATGLLVSATALAVLLSPPQHGSRWALVVTATLGLAMGAQAAAARSLGVADVSTVVVTMTLTGLAADSSIGAGQNRRWRRRTGALLALAAGAAAGALLVKIGLAAGLAACGVSIIAVGVATHRSHRAIRVRLGP</sequence>
<gene>
    <name evidence="2" type="ORF">FB461_1190</name>
</gene>
<dbReference type="RefSeq" id="WP_142119793.1">
    <property type="nucleotide sequence ID" value="NZ_BAAASV010000001.1"/>
</dbReference>
<accession>A0A542ZWE6</accession>
<dbReference type="Proteomes" id="UP000315389">
    <property type="component" value="Unassembled WGS sequence"/>
</dbReference>
<evidence type="ECO:0000313" key="2">
    <source>
        <dbReference type="EMBL" id="TQL64681.1"/>
    </source>
</evidence>
<keyword evidence="3" id="KW-1185">Reference proteome</keyword>
<dbReference type="InterPro" id="IPR010699">
    <property type="entry name" value="DUF1275"/>
</dbReference>
<dbReference type="PANTHER" id="PTHR37314:SF4">
    <property type="entry name" value="UPF0700 TRANSMEMBRANE PROTEIN YOAK"/>
    <property type="match status" value="1"/>
</dbReference>
<name>A0A542ZWE6_RARFA</name>
<protein>
    <submittedName>
        <fullName evidence="2">Uncharacterized membrane protein YoaK (UPF0700 family)</fullName>
    </submittedName>
</protein>
<feature type="transmembrane region" description="Helical" evidence="1">
    <location>
        <begin position="206"/>
        <end position="223"/>
    </location>
</feature>
<dbReference type="PANTHER" id="PTHR37314">
    <property type="entry name" value="SLR0142 PROTEIN"/>
    <property type="match status" value="1"/>
</dbReference>
<feature type="transmembrane region" description="Helical" evidence="1">
    <location>
        <begin position="183"/>
        <end position="200"/>
    </location>
</feature>
<evidence type="ECO:0000256" key="1">
    <source>
        <dbReference type="SAM" id="Phobius"/>
    </source>
</evidence>
<feature type="transmembrane region" description="Helical" evidence="1">
    <location>
        <begin position="150"/>
        <end position="171"/>
    </location>
</feature>
<feature type="transmembrane region" description="Helical" evidence="1">
    <location>
        <begin position="126"/>
        <end position="144"/>
    </location>
</feature>
<feature type="transmembrane region" description="Helical" evidence="1">
    <location>
        <begin position="101"/>
        <end position="119"/>
    </location>
</feature>
<proteinExistence type="predicted"/>
<organism evidence="2 3">
    <name type="scientific">Rarobacter faecitabidus</name>
    <dbReference type="NCBI Taxonomy" id="13243"/>
    <lineage>
        <taxon>Bacteria</taxon>
        <taxon>Bacillati</taxon>
        <taxon>Actinomycetota</taxon>
        <taxon>Actinomycetes</taxon>
        <taxon>Micrococcales</taxon>
        <taxon>Rarobacteraceae</taxon>
        <taxon>Rarobacter</taxon>
    </lineage>
</organism>
<dbReference type="AlphaFoldDB" id="A0A542ZWE6"/>
<keyword evidence="1" id="KW-0472">Membrane</keyword>
<dbReference type="OrthoDB" id="4272751at2"/>
<keyword evidence="1" id="KW-0812">Transmembrane</keyword>
<comment type="caution">
    <text evidence="2">The sequence shown here is derived from an EMBL/GenBank/DDBJ whole genome shotgun (WGS) entry which is preliminary data.</text>
</comment>
<keyword evidence="1" id="KW-1133">Transmembrane helix</keyword>
<dbReference type="EMBL" id="VFOS01000001">
    <property type="protein sequence ID" value="TQL64681.1"/>
    <property type="molecule type" value="Genomic_DNA"/>
</dbReference>
<reference evidence="2 3" key="1">
    <citation type="submission" date="2019-06" db="EMBL/GenBank/DDBJ databases">
        <title>Sequencing the genomes of 1000 actinobacteria strains.</title>
        <authorList>
            <person name="Klenk H.-P."/>
        </authorList>
    </citation>
    <scope>NUCLEOTIDE SEQUENCE [LARGE SCALE GENOMIC DNA]</scope>
    <source>
        <strain evidence="2 3">DSM 4813</strain>
    </source>
</reference>